<evidence type="ECO:0000256" key="1">
    <source>
        <dbReference type="SAM" id="MobiDB-lite"/>
    </source>
</evidence>
<organism evidence="2 3">
    <name type="scientific">Actinoplanes flavus</name>
    <dbReference type="NCBI Taxonomy" id="2820290"/>
    <lineage>
        <taxon>Bacteria</taxon>
        <taxon>Bacillati</taxon>
        <taxon>Actinomycetota</taxon>
        <taxon>Actinomycetes</taxon>
        <taxon>Micromonosporales</taxon>
        <taxon>Micromonosporaceae</taxon>
        <taxon>Actinoplanes</taxon>
    </lineage>
</organism>
<name>A0ABS3UPE6_9ACTN</name>
<protein>
    <submittedName>
        <fullName evidence="2">Uncharacterized protein</fullName>
    </submittedName>
</protein>
<accession>A0ABS3UPE6</accession>
<dbReference type="RefSeq" id="WP_208469282.1">
    <property type="nucleotide sequence ID" value="NZ_JAGFNS010000013.1"/>
</dbReference>
<reference evidence="2 3" key="1">
    <citation type="submission" date="2021-03" db="EMBL/GenBank/DDBJ databases">
        <title>Actinoplanes flavus sp. nov., a novel actinomycete isolated from Coconut Palm rhizosphere soil.</title>
        <authorList>
            <person name="Luo X."/>
        </authorList>
    </citation>
    <scope>NUCLEOTIDE SEQUENCE [LARGE SCALE GENOMIC DNA]</scope>
    <source>
        <strain evidence="2 3">NEAU-H7</strain>
    </source>
</reference>
<comment type="caution">
    <text evidence="2">The sequence shown here is derived from an EMBL/GenBank/DDBJ whole genome shotgun (WGS) entry which is preliminary data.</text>
</comment>
<evidence type="ECO:0000313" key="2">
    <source>
        <dbReference type="EMBL" id="MBO3740116.1"/>
    </source>
</evidence>
<dbReference type="EMBL" id="JAGFNS010000013">
    <property type="protein sequence ID" value="MBO3740116.1"/>
    <property type="molecule type" value="Genomic_DNA"/>
</dbReference>
<dbReference type="Proteomes" id="UP000679690">
    <property type="component" value="Unassembled WGS sequence"/>
</dbReference>
<feature type="region of interest" description="Disordered" evidence="1">
    <location>
        <begin position="58"/>
        <end position="124"/>
    </location>
</feature>
<sequence length="124" mass="12563">MRATVAVVTGMLGLALLVGFGLGRPDVDVDQAPAVRDAAVVVTGEGTTPAEVATPEVRHRAAQATAPGADRSEKPGGSLAEAPVAEADVSVLEAEPREQGAVRPRSGGEPEASIIGDGNSHVYW</sequence>
<proteinExistence type="predicted"/>
<keyword evidence="3" id="KW-1185">Reference proteome</keyword>
<gene>
    <name evidence="2" type="ORF">J5X75_21665</name>
</gene>
<evidence type="ECO:0000313" key="3">
    <source>
        <dbReference type="Proteomes" id="UP000679690"/>
    </source>
</evidence>